<evidence type="ECO:0000256" key="6">
    <source>
        <dbReference type="SAM" id="Phobius"/>
    </source>
</evidence>
<feature type="transmembrane region" description="Helical" evidence="6">
    <location>
        <begin position="381"/>
        <end position="404"/>
    </location>
</feature>
<feature type="domain" description="Metallo-beta-lactamase" evidence="7">
    <location>
        <begin position="504"/>
        <end position="714"/>
    </location>
</feature>
<organism evidence="8 9">
    <name type="scientific">Heyndrickxia coagulans</name>
    <name type="common">Weizmannia coagulans</name>
    <dbReference type="NCBI Taxonomy" id="1398"/>
    <lineage>
        <taxon>Bacteria</taxon>
        <taxon>Bacillati</taxon>
        <taxon>Bacillota</taxon>
        <taxon>Bacilli</taxon>
        <taxon>Bacillales</taxon>
        <taxon>Bacillaceae</taxon>
        <taxon>Heyndrickxia</taxon>
    </lineage>
</organism>
<protein>
    <recommendedName>
        <fullName evidence="7">Metallo-beta-lactamase domain-containing protein</fullName>
    </recommendedName>
</protein>
<reference evidence="8 9" key="1">
    <citation type="submission" date="2016-01" db="EMBL/GenBank/DDBJ databases">
        <title>Genome Sequences of Twelve Sporeforming Bacillus Species Isolated from Foods.</title>
        <authorList>
            <person name="Berendsen E.M."/>
            <person name="Wells-Bennik M.H."/>
            <person name="Krawcyk A.O."/>
            <person name="De Jong A."/>
            <person name="Holsappel S."/>
            <person name="Eijlander R.T."/>
            <person name="Kuipers O.P."/>
        </authorList>
    </citation>
    <scope>NUCLEOTIDE SEQUENCE [LARGE SCALE GENOMIC DNA]</scope>
    <source>
        <strain evidence="8 9">B4098</strain>
    </source>
</reference>
<comment type="subcellular location">
    <subcellularLocation>
        <location evidence="1">Cell membrane</location>
        <topology evidence="1">Multi-pass membrane protein</topology>
    </subcellularLocation>
</comment>
<keyword evidence="2" id="KW-1003">Cell membrane</keyword>
<name>A0A150K4S7_HEYCO</name>
<dbReference type="Pfam" id="PF03772">
    <property type="entry name" value="Competence"/>
    <property type="match status" value="1"/>
</dbReference>
<feature type="transmembrane region" description="Helical" evidence="6">
    <location>
        <begin position="45"/>
        <end position="67"/>
    </location>
</feature>
<feature type="transmembrane region" description="Helical" evidence="6">
    <location>
        <begin position="355"/>
        <end position="374"/>
    </location>
</feature>
<feature type="transmembrane region" description="Helical" evidence="6">
    <location>
        <begin position="321"/>
        <end position="343"/>
    </location>
</feature>
<dbReference type="SMART" id="SM00849">
    <property type="entry name" value="Lactamase_B"/>
    <property type="match status" value="1"/>
</dbReference>
<dbReference type="InterPro" id="IPR036866">
    <property type="entry name" value="RibonucZ/Hydroxyglut_hydro"/>
</dbReference>
<keyword evidence="5 6" id="KW-0472">Membrane</keyword>
<dbReference type="Pfam" id="PF00753">
    <property type="entry name" value="Lactamase_B"/>
    <property type="match status" value="1"/>
</dbReference>
<dbReference type="InterPro" id="IPR001279">
    <property type="entry name" value="Metallo-B-lactamas"/>
</dbReference>
<dbReference type="CDD" id="cd07731">
    <property type="entry name" value="ComA-like_MBL-fold"/>
    <property type="match status" value="1"/>
</dbReference>
<dbReference type="AlphaFoldDB" id="A0A150K4S7"/>
<feature type="transmembrane region" description="Helical" evidence="6">
    <location>
        <begin position="475"/>
        <end position="494"/>
    </location>
</feature>
<dbReference type="GO" id="GO:0005886">
    <property type="term" value="C:plasma membrane"/>
    <property type="evidence" value="ECO:0007669"/>
    <property type="project" value="UniProtKB-SubCell"/>
</dbReference>
<keyword evidence="4 6" id="KW-1133">Transmembrane helix</keyword>
<dbReference type="PATRIC" id="fig|1398.26.peg.2300"/>
<proteinExistence type="predicted"/>
<dbReference type="EMBL" id="LQYG01000032">
    <property type="protein sequence ID" value="KYC64208.1"/>
    <property type="molecule type" value="Genomic_DNA"/>
</dbReference>
<evidence type="ECO:0000256" key="2">
    <source>
        <dbReference type="ARBA" id="ARBA00022475"/>
    </source>
</evidence>
<sequence>MKGNWLFAALATLSGILIGLHAPLLLVLSAHLVWIRIFLARNRPLLLLSAVFYGLGFLSGTFQTVAYDTKFHAGSARMPVRFSDYPRIDGNAIKGKAETGKETFMLTYYAGNEAELESLKQTLSPGTVCMAQGELEAPEPNRNPSTFNYRTYLAHQHIHWILKADRLSACNSPPQHLHGFLKKIRHRSLLQIQKTFPEKSVPYAEALLFGEQTDFDDDVYQLYQRLGVVHLLAISGLHVQLVAGFCYYLLIRLGLTRERATVCLLGVMPVYAGLCGMNPPVVRSAAMTMLLVLAGQKKLPIGPLDALSICFILYGLKNANIVYNIGFQLSFAVCAALLLSGPLLERFRGPLKKGLAISFISQLAALPILSYSFYEFSIAGLVANLFYVPLYTYVLLPLAALAFVTEWVAPPLFSVFAACFDGLVRLSEKTGEAIDGRWSTLVTGRPPYWGLILMAGAGVYCLAAMENGKKTIRAVLPLVCVLMLLLAANGYPLFGKITFIDVGQGDSILIRLPLSRGAYLIDTGGTVRFPEPAWKRREHPFETGKDIVVPFLKSQGITTIDKLILTHSDEDHIGGATAVITSLHVKEIHISPHSWEKPLMQKVLACARQKKIPVYEMKNGDGWQNKSGVFQYLSPFDETYEGNNDSLVLYAKTGGKTWLFTGDLEQEGEEKLVAAYPDIRIDVLKAGHHGSKTSTSETLIRKYHPRIAVISVGKHNRFGHPSPGVVKRLSENGVFIFRTDEDGAVQYRFFKEKGTFSTVLP</sequence>
<keyword evidence="3 6" id="KW-0812">Transmembrane</keyword>
<gene>
    <name evidence="8" type="ORF">B4098_2816</name>
</gene>
<dbReference type="Pfam" id="PF13567">
    <property type="entry name" value="DUF4131"/>
    <property type="match status" value="1"/>
</dbReference>
<evidence type="ECO:0000259" key="7">
    <source>
        <dbReference type="SMART" id="SM00849"/>
    </source>
</evidence>
<dbReference type="InterPro" id="IPR004797">
    <property type="entry name" value="Competence_ComEC/Rec2"/>
</dbReference>
<feature type="transmembrane region" description="Helical" evidence="6">
    <location>
        <begin position="262"/>
        <end position="279"/>
    </location>
</feature>
<feature type="transmembrane region" description="Helical" evidence="6">
    <location>
        <begin position="6"/>
        <end position="33"/>
    </location>
</feature>
<evidence type="ECO:0000313" key="9">
    <source>
        <dbReference type="Proteomes" id="UP000075288"/>
    </source>
</evidence>
<dbReference type="Gene3D" id="3.60.15.10">
    <property type="entry name" value="Ribonuclease Z/Hydroxyacylglutathione hydrolase-like"/>
    <property type="match status" value="1"/>
</dbReference>
<evidence type="ECO:0000256" key="5">
    <source>
        <dbReference type="ARBA" id="ARBA00023136"/>
    </source>
</evidence>
<dbReference type="InterPro" id="IPR052159">
    <property type="entry name" value="Competence_DNA_uptake"/>
</dbReference>
<dbReference type="InterPro" id="IPR004477">
    <property type="entry name" value="ComEC_N"/>
</dbReference>
<dbReference type="NCBIfam" id="TIGR00360">
    <property type="entry name" value="ComEC_N-term"/>
    <property type="match status" value="1"/>
</dbReference>
<dbReference type="NCBIfam" id="TIGR00361">
    <property type="entry name" value="ComEC_Rec2"/>
    <property type="match status" value="1"/>
</dbReference>
<evidence type="ECO:0000256" key="4">
    <source>
        <dbReference type="ARBA" id="ARBA00022989"/>
    </source>
</evidence>
<evidence type="ECO:0000256" key="3">
    <source>
        <dbReference type="ARBA" id="ARBA00022692"/>
    </source>
</evidence>
<feature type="transmembrane region" description="Helical" evidence="6">
    <location>
        <begin position="299"/>
        <end position="316"/>
    </location>
</feature>
<dbReference type="InterPro" id="IPR035681">
    <property type="entry name" value="ComA-like_MBL"/>
</dbReference>
<evidence type="ECO:0000313" key="8">
    <source>
        <dbReference type="EMBL" id="KYC64208.1"/>
    </source>
</evidence>
<dbReference type="InterPro" id="IPR025405">
    <property type="entry name" value="DUF4131"/>
</dbReference>
<dbReference type="SUPFAM" id="SSF56281">
    <property type="entry name" value="Metallo-hydrolase/oxidoreductase"/>
    <property type="match status" value="1"/>
</dbReference>
<evidence type="ECO:0000256" key="1">
    <source>
        <dbReference type="ARBA" id="ARBA00004651"/>
    </source>
</evidence>
<feature type="transmembrane region" description="Helical" evidence="6">
    <location>
        <begin position="228"/>
        <end position="250"/>
    </location>
</feature>
<feature type="transmembrane region" description="Helical" evidence="6">
    <location>
        <begin position="446"/>
        <end position="463"/>
    </location>
</feature>
<dbReference type="RefSeq" id="WP_061566450.1">
    <property type="nucleotide sequence ID" value="NZ_LQYG01000032.1"/>
</dbReference>
<dbReference type="PANTHER" id="PTHR30619:SF1">
    <property type="entry name" value="RECOMBINATION PROTEIN 2"/>
    <property type="match status" value="1"/>
</dbReference>
<dbReference type="Proteomes" id="UP000075288">
    <property type="component" value="Unassembled WGS sequence"/>
</dbReference>
<dbReference type="GO" id="GO:0030420">
    <property type="term" value="P:establishment of competence for transformation"/>
    <property type="evidence" value="ECO:0007669"/>
    <property type="project" value="InterPro"/>
</dbReference>
<comment type="caution">
    <text evidence="8">The sequence shown here is derived from an EMBL/GenBank/DDBJ whole genome shotgun (WGS) entry which is preliminary data.</text>
</comment>
<accession>A0A150K4S7</accession>
<dbReference type="PANTHER" id="PTHR30619">
    <property type="entry name" value="DNA INTERNALIZATION/COMPETENCE PROTEIN COMEC/REC2"/>
    <property type="match status" value="1"/>
</dbReference>